<feature type="non-terminal residue" evidence="1">
    <location>
        <position position="1"/>
    </location>
</feature>
<evidence type="ECO:0000313" key="2">
    <source>
        <dbReference type="Proteomes" id="UP000789396"/>
    </source>
</evidence>
<dbReference type="AlphaFoldDB" id="A0A9N9JHJ9"/>
<organism evidence="1 2">
    <name type="scientific">Racocetra fulgida</name>
    <dbReference type="NCBI Taxonomy" id="60492"/>
    <lineage>
        <taxon>Eukaryota</taxon>
        <taxon>Fungi</taxon>
        <taxon>Fungi incertae sedis</taxon>
        <taxon>Mucoromycota</taxon>
        <taxon>Glomeromycotina</taxon>
        <taxon>Glomeromycetes</taxon>
        <taxon>Diversisporales</taxon>
        <taxon>Gigasporaceae</taxon>
        <taxon>Racocetra</taxon>
    </lineage>
</organism>
<dbReference type="Proteomes" id="UP000789396">
    <property type="component" value="Unassembled WGS sequence"/>
</dbReference>
<dbReference type="EMBL" id="CAJVPZ010051694">
    <property type="protein sequence ID" value="CAG8779469.1"/>
    <property type="molecule type" value="Genomic_DNA"/>
</dbReference>
<name>A0A9N9JHJ9_9GLOM</name>
<gene>
    <name evidence="1" type="ORF">RFULGI_LOCUS15681</name>
</gene>
<feature type="non-terminal residue" evidence="1">
    <location>
        <position position="53"/>
    </location>
</feature>
<reference evidence="1" key="1">
    <citation type="submission" date="2021-06" db="EMBL/GenBank/DDBJ databases">
        <authorList>
            <person name="Kallberg Y."/>
            <person name="Tangrot J."/>
            <person name="Rosling A."/>
        </authorList>
    </citation>
    <scope>NUCLEOTIDE SEQUENCE</scope>
    <source>
        <strain evidence="1">IN212</strain>
    </source>
</reference>
<keyword evidence="2" id="KW-1185">Reference proteome</keyword>
<comment type="caution">
    <text evidence="1">The sequence shown here is derived from an EMBL/GenBank/DDBJ whole genome shotgun (WGS) entry which is preliminary data.</text>
</comment>
<accession>A0A9N9JHJ9</accession>
<sequence length="53" mass="5389">TSAELKLFTGTCFGIGLELGKAGPEENDTLEVVEPTDVGVVGEVTVPEANGVV</sequence>
<proteinExistence type="predicted"/>
<evidence type="ECO:0000313" key="1">
    <source>
        <dbReference type="EMBL" id="CAG8779469.1"/>
    </source>
</evidence>
<protein>
    <submittedName>
        <fullName evidence="1">8784_t:CDS:1</fullName>
    </submittedName>
</protein>